<dbReference type="RefSeq" id="WP_229670576.1">
    <property type="nucleotide sequence ID" value="NZ_BMMZ01000019.1"/>
</dbReference>
<keyword evidence="4" id="KW-1185">Reference proteome</keyword>
<dbReference type="CDD" id="cd02440">
    <property type="entry name" value="AdoMet_MTases"/>
    <property type="match status" value="1"/>
</dbReference>
<reference evidence="3" key="2">
    <citation type="submission" date="2020-09" db="EMBL/GenBank/DDBJ databases">
        <authorList>
            <person name="Sun Q."/>
            <person name="Zhou Y."/>
        </authorList>
    </citation>
    <scope>NUCLEOTIDE SEQUENCE</scope>
    <source>
        <strain evidence="3">CGMCC 4.7306</strain>
    </source>
</reference>
<dbReference type="GO" id="GO:0008168">
    <property type="term" value="F:methyltransferase activity"/>
    <property type="evidence" value="ECO:0007669"/>
    <property type="project" value="UniProtKB-KW"/>
</dbReference>
<comment type="caution">
    <text evidence="3">The sequence shown here is derived from an EMBL/GenBank/DDBJ whole genome shotgun (WGS) entry which is preliminary data.</text>
</comment>
<sequence length="382" mass="41464">MYPEPLSREALAAAGAEADPRSLAAAERMRRHYPPEVAAAALEQVVLRERARTKFADRAENLFFTRDGLEQATRPSVAAHHAARLVAAGVRRVVDLGCGIGSDALAFAAAGLEVVAVEIDERTAQVARANLGDRAEVITGDAEQIGPELVRTGDGVFLDPARRSSAGRLWRTEDFIPRWGFVTGILTGRCAAGAVAVKLGPALPHREIPAGVEAEWVSDHGETVEVCLWSGVRSEPDSRAALIMPDHRMVARPGRLAVAPPGRYVYEPDGAVIRAGAITVLGDQLGAWLLDDQIAYLSADELISTPYATCFEISESLPYNEKLLRRWIRDHRVGRLEIKKRGVDLDPAQLRKRLKPSGDQQATMIISRTRSGTLVLVGQRIS</sequence>
<proteinExistence type="predicted"/>
<dbReference type="PANTHER" id="PTHR14741">
    <property type="entry name" value="S-ADENOSYLMETHIONINE-DEPENDENT METHYLTRANSFERASE RELATED"/>
    <property type="match status" value="1"/>
</dbReference>
<organism evidence="3 4">
    <name type="scientific">Microlunatus endophyticus</name>
    <dbReference type="NCBI Taxonomy" id="1716077"/>
    <lineage>
        <taxon>Bacteria</taxon>
        <taxon>Bacillati</taxon>
        <taxon>Actinomycetota</taxon>
        <taxon>Actinomycetes</taxon>
        <taxon>Propionibacteriales</taxon>
        <taxon>Propionibacteriaceae</taxon>
        <taxon>Microlunatus</taxon>
    </lineage>
</organism>
<accession>A0A917SK94</accession>
<keyword evidence="3" id="KW-0808">Transferase</keyword>
<gene>
    <name evidence="3" type="ORF">GCM10011575_46500</name>
</gene>
<dbReference type="Gene3D" id="3.40.50.150">
    <property type="entry name" value="Vaccinia Virus protein VP39"/>
    <property type="match status" value="1"/>
</dbReference>
<feature type="domain" description="Methyltransferase" evidence="1">
    <location>
        <begin position="93"/>
        <end position="146"/>
    </location>
</feature>
<dbReference type="InterPro" id="IPR029063">
    <property type="entry name" value="SAM-dependent_MTases_sf"/>
</dbReference>
<name>A0A917SK94_9ACTN</name>
<evidence type="ECO:0000313" key="3">
    <source>
        <dbReference type="EMBL" id="GGL82915.1"/>
    </source>
</evidence>
<reference evidence="3" key="1">
    <citation type="journal article" date="2014" name="Int. J. Syst. Evol. Microbiol.">
        <title>Complete genome sequence of Corynebacterium casei LMG S-19264T (=DSM 44701T), isolated from a smear-ripened cheese.</title>
        <authorList>
            <consortium name="US DOE Joint Genome Institute (JGI-PGF)"/>
            <person name="Walter F."/>
            <person name="Albersmeier A."/>
            <person name="Kalinowski J."/>
            <person name="Ruckert C."/>
        </authorList>
    </citation>
    <scope>NUCLEOTIDE SEQUENCE</scope>
    <source>
        <strain evidence="3">CGMCC 4.7306</strain>
    </source>
</reference>
<dbReference type="Proteomes" id="UP000613840">
    <property type="component" value="Unassembled WGS sequence"/>
</dbReference>
<dbReference type="GO" id="GO:0032259">
    <property type="term" value="P:methylation"/>
    <property type="evidence" value="ECO:0007669"/>
    <property type="project" value="UniProtKB-KW"/>
</dbReference>
<dbReference type="InterPro" id="IPR041698">
    <property type="entry name" value="Methyltransf_25"/>
</dbReference>
<dbReference type="SUPFAM" id="SSF53335">
    <property type="entry name" value="S-adenosyl-L-methionine-dependent methyltransferases"/>
    <property type="match status" value="1"/>
</dbReference>
<dbReference type="EMBL" id="BMMZ01000019">
    <property type="protein sequence ID" value="GGL82915.1"/>
    <property type="molecule type" value="Genomic_DNA"/>
</dbReference>
<evidence type="ECO:0000259" key="2">
    <source>
        <dbReference type="Pfam" id="PF18096"/>
    </source>
</evidence>
<evidence type="ECO:0000313" key="4">
    <source>
        <dbReference type="Proteomes" id="UP000613840"/>
    </source>
</evidence>
<evidence type="ECO:0000259" key="1">
    <source>
        <dbReference type="Pfam" id="PF13649"/>
    </source>
</evidence>
<dbReference type="PANTHER" id="PTHR14741:SF32">
    <property type="entry name" value="TRIMETHYLGUANOSINE SYNTHASE"/>
    <property type="match status" value="1"/>
</dbReference>
<dbReference type="Pfam" id="PF13649">
    <property type="entry name" value="Methyltransf_25"/>
    <property type="match status" value="1"/>
</dbReference>
<protein>
    <submittedName>
        <fullName evidence="3">Methyltransferase</fullName>
    </submittedName>
</protein>
<feature type="domain" description="THUMP-like" evidence="2">
    <location>
        <begin position="308"/>
        <end position="379"/>
    </location>
</feature>
<dbReference type="AlphaFoldDB" id="A0A917SK94"/>
<keyword evidence="3" id="KW-0489">Methyltransferase</keyword>
<dbReference type="InterPro" id="IPR041497">
    <property type="entry name" value="Thump-like"/>
</dbReference>
<dbReference type="Pfam" id="PF18096">
    <property type="entry name" value="Thump_like"/>
    <property type="match status" value="1"/>
</dbReference>